<dbReference type="AlphaFoldDB" id="W1NEB9"/>
<dbReference type="Gramene" id="ERM93723">
    <property type="protein sequence ID" value="ERM93723"/>
    <property type="gene ID" value="AMTR_s00004p00245150"/>
</dbReference>
<protein>
    <submittedName>
        <fullName evidence="1">Uncharacterized protein</fullName>
    </submittedName>
</protein>
<reference evidence="2" key="1">
    <citation type="journal article" date="2013" name="Science">
        <title>The Amborella genome and the evolution of flowering plants.</title>
        <authorList>
            <consortium name="Amborella Genome Project"/>
        </authorList>
    </citation>
    <scope>NUCLEOTIDE SEQUENCE [LARGE SCALE GENOMIC DNA]</scope>
</reference>
<dbReference type="HOGENOM" id="CLU_2018278_0_0_1"/>
<evidence type="ECO:0000313" key="1">
    <source>
        <dbReference type="EMBL" id="ERM93723.1"/>
    </source>
</evidence>
<sequence>MHQPDYLKVLQIPEVLTTPVLEKEGDDATLTSQAYHIKDSHKGPCTFQPSGFTSETQEVAGQISSRSNRLLDAEVIPRWALYSLESPSNYEEELTVEEVVLQEPQVMTGVNQIDQESASKETK</sequence>
<keyword evidence="2" id="KW-1185">Reference proteome</keyword>
<evidence type="ECO:0000313" key="2">
    <source>
        <dbReference type="Proteomes" id="UP000017836"/>
    </source>
</evidence>
<dbReference type="Proteomes" id="UP000017836">
    <property type="component" value="Unassembled WGS sequence"/>
</dbReference>
<gene>
    <name evidence="1" type="ORF">AMTR_s00004p00245150</name>
</gene>
<name>W1NEB9_AMBTC</name>
<proteinExistence type="predicted"/>
<dbReference type="EMBL" id="KI397628">
    <property type="protein sequence ID" value="ERM93723.1"/>
    <property type="molecule type" value="Genomic_DNA"/>
</dbReference>
<organism evidence="1 2">
    <name type="scientific">Amborella trichopoda</name>
    <dbReference type="NCBI Taxonomy" id="13333"/>
    <lineage>
        <taxon>Eukaryota</taxon>
        <taxon>Viridiplantae</taxon>
        <taxon>Streptophyta</taxon>
        <taxon>Embryophyta</taxon>
        <taxon>Tracheophyta</taxon>
        <taxon>Spermatophyta</taxon>
        <taxon>Magnoliopsida</taxon>
        <taxon>Amborellales</taxon>
        <taxon>Amborellaceae</taxon>
        <taxon>Amborella</taxon>
    </lineage>
</organism>
<accession>W1NEB9</accession>